<dbReference type="Proteomes" id="UP000007013">
    <property type="component" value="Chromosome"/>
</dbReference>
<keyword evidence="3" id="KW-1185">Reference proteome</keyword>
<evidence type="ECO:0000313" key="2">
    <source>
        <dbReference type="EMBL" id="ACB76890.1"/>
    </source>
</evidence>
<proteinExistence type="predicted"/>
<name>B1ZWD8_OPITP</name>
<feature type="domain" description="YdhG-like" evidence="1">
    <location>
        <begin position="1"/>
        <end position="89"/>
    </location>
</feature>
<sequence length="97" mass="11317">MRETVPSATETVLWRSLSYHRPELRGRIKGAVCLITPKHTCVNLEFIHGARLPDPRRLLRGSGREKRFVQLYEEQTVDWVSLREFVVKAARYEPGRV</sequence>
<dbReference type="HOGENOM" id="CLU_2343962_0_0_0"/>
<accession>B1ZWD8</accession>
<evidence type="ECO:0000313" key="3">
    <source>
        <dbReference type="Proteomes" id="UP000007013"/>
    </source>
</evidence>
<dbReference type="InterPro" id="IPR014922">
    <property type="entry name" value="YdhG-like"/>
</dbReference>
<dbReference type="EMBL" id="CP001032">
    <property type="protein sequence ID" value="ACB76890.1"/>
    <property type="molecule type" value="Genomic_DNA"/>
</dbReference>
<evidence type="ECO:0000259" key="1">
    <source>
        <dbReference type="Pfam" id="PF08818"/>
    </source>
</evidence>
<reference evidence="2 3" key="1">
    <citation type="journal article" date="2011" name="J. Bacteriol.">
        <title>Genome sequence of the verrucomicrobium Opitutus terrae PB90-1, an abundant inhabitant of rice paddy soil ecosystems.</title>
        <authorList>
            <person name="van Passel M.W."/>
            <person name="Kant R."/>
            <person name="Palva A."/>
            <person name="Copeland A."/>
            <person name="Lucas S."/>
            <person name="Lapidus A."/>
            <person name="Glavina del Rio T."/>
            <person name="Pitluck S."/>
            <person name="Goltsman E."/>
            <person name="Clum A."/>
            <person name="Sun H."/>
            <person name="Schmutz J."/>
            <person name="Larimer F.W."/>
            <person name="Land M.L."/>
            <person name="Hauser L."/>
            <person name="Kyrpides N."/>
            <person name="Mikhailova N."/>
            <person name="Richardson P.P."/>
            <person name="Janssen P.H."/>
            <person name="de Vos W.M."/>
            <person name="Smidt H."/>
        </authorList>
    </citation>
    <scope>NUCLEOTIDE SEQUENCE [LARGE SCALE GENOMIC DNA]</scope>
    <source>
        <strain evidence="3">DSM 11246 / JCM 15787 / PB90-1</strain>
    </source>
</reference>
<dbReference type="SUPFAM" id="SSF159888">
    <property type="entry name" value="YdhG-like"/>
    <property type="match status" value="1"/>
</dbReference>
<dbReference type="Pfam" id="PF08818">
    <property type="entry name" value="DUF1801"/>
    <property type="match status" value="1"/>
</dbReference>
<gene>
    <name evidence="2" type="ordered locus">Oter_3613</name>
</gene>
<dbReference type="KEGG" id="ote:Oter_3613"/>
<organism evidence="2 3">
    <name type="scientific">Opitutus terrae (strain DSM 11246 / JCM 15787 / PB90-1)</name>
    <dbReference type="NCBI Taxonomy" id="452637"/>
    <lineage>
        <taxon>Bacteria</taxon>
        <taxon>Pseudomonadati</taxon>
        <taxon>Verrucomicrobiota</taxon>
        <taxon>Opitutia</taxon>
        <taxon>Opitutales</taxon>
        <taxon>Opitutaceae</taxon>
        <taxon>Opitutus</taxon>
    </lineage>
</organism>
<protein>
    <recommendedName>
        <fullName evidence="1">YdhG-like domain-containing protein</fullName>
    </recommendedName>
</protein>
<dbReference type="AlphaFoldDB" id="B1ZWD8"/>